<reference evidence="1" key="1">
    <citation type="submission" date="2018-06" db="EMBL/GenBank/DDBJ databases">
        <authorList>
            <person name="Zhirakovskaya E."/>
        </authorList>
    </citation>
    <scope>NUCLEOTIDE SEQUENCE</scope>
</reference>
<dbReference type="InterPro" id="IPR008228">
    <property type="entry name" value="UCP006173"/>
</dbReference>
<proteinExistence type="inferred from homology"/>
<dbReference type="NCBIfam" id="NF003507">
    <property type="entry name" value="PRK05170.2-5"/>
    <property type="match status" value="1"/>
</dbReference>
<dbReference type="PANTHER" id="PTHR37421:SF1">
    <property type="entry name" value="UPF0260 PROTEIN YCGN"/>
    <property type="match status" value="1"/>
</dbReference>
<dbReference type="Pfam" id="PF03692">
    <property type="entry name" value="CxxCxxCC"/>
    <property type="match status" value="1"/>
</dbReference>
<dbReference type="PIRSF" id="PIRSF006173">
    <property type="entry name" value="UCP006173"/>
    <property type="match status" value="1"/>
</dbReference>
<dbReference type="NCBIfam" id="NF003501">
    <property type="entry name" value="PRK05170.1-5"/>
    <property type="match status" value="1"/>
</dbReference>
<dbReference type="EMBL" id="UOEC01000131">
    <property type="protein sequence ID" value="VAV95993.1"/>
    <property type="molecule type" value="Genomic_DNA"/>
</dbReference>
<name>A0A3B0SI55_9ZZZZ</name>
<organism evidence="1">
    <name type="scientific">hydrothermal vent metagenome</name>
    <dbReference type="NCBI Taxonomy" id="652676"/>
    <lineage>
        <taxon>unclassified sequences</taxon>
        <taxon>metagenomes</taxon>
        <taxon>ecological metagenomes</taxon>
    </lineage>
</organism>
<dbReference type="HAMAP" id="MF_00676">
    <property type="entry name" value="UPF0260"/>
    <property type="match status" value="1"/>
</dbReference>
<gene>
    <name evidence="1" type="ORF">MNBD_ALPHA08-504</name>
</gene>
<dbReference type="PANTHER" id="PTHR37421">
    <property type="entry name" value="UPF0260 PROTEIN YCGN"/>
    <property type="match status" value="1"/>
</dbReference>
<dbReference type="AlphaFoldDB" id="A0A3B0SI55"/>
<sequence>MTKTGPFWKTKSLDQLDSKEWELLCDGCGRCCLVKLEDEDTGEIYTTSVSCSLFDTKTCRCKDYANRFEKVSDCLDLDHTKVGTLNWLPKTCAYRLRHEGKPLADWHPLNSQTPQSVIDAGISIAGQTVSEDGIDEAKLGDYLKEWPVSTSG</sequence>
<accession>A0A3B0SI55</accession>
<protein>
    <submittedName>
        <fullName evidence="1">UPF0260 protein YcgN</fullName>
    </submittedName>
</protein>
<evidence type="ECO:0000313" key="1">
    <source>
        <dbReference type="EMBL" id="VAV95993.1"/>
    </source>
</evidence>
<dbReference type="InterPro" id="IPR005358">
    <property type="entry name" value="Puta_zinc/iron-chelating_dom"/>
</dbReference>